<reference evidence="3" key="1">
    <citation type="journal article" date="2020" name="mSystems">
        <title>Genome- and Community-Level Interaction Insights into Carbon Utilization and Element Cycling Functions of Hydrothermarchaeota in Hydrothermal Sediment.</title>
        <authorList>
            <person name="Zhou Z."/>
            <person name="Liu Y."/>
            <person name="Xu W."/>
            <person name="Pan J."/>
            <person name="Luo Z.H."/>
            <person name="Li M."/>
        </authorList>
    </citation>
    <scope>NUCLEOTIDE SEQUENCE [LARGE SCALE GENOMIC DNA]</scope>
    <source>
        <strain evidence="3">SpSt-477</strain>
    </source>
</reference>
<proteinExistence type="predicted"/>
<name>A0A7C4RP13_9BACT</name>
<keyword evidence="1" id="KW-0443">Lipid metabolism</keyword>
<gene>
    <name evidence="3" type="ORF">ENS29_10015</name>
</gene>
<dbReference type="InterPro" id="IPR002641">
    <property type="entry name" value="PNPLA_dom"/>
</dbReference>
<comment type="caution">
    <text evidence="3">The sequence shown here is derived from an EMBL/GenBank/DDBJ whole genome shotgun (WGS) entry which is preliminary data.</text>
</comment>
<dbReference type="InterPro" id="IPR016035">
    <property type="entry name" value="Acyl_Trfase/lysoPLipase"/>
</dbReference>
<evidence type="ECO:0000259" key="2">
    <source>
        <dbReference type="Pfam" id="PF01734"/>
    </source>
</evidence>
<evidence type="ECO:0000313" key="3">
    <source>
        <dbReference type="EMBL" id="HGU33175.1"/>
    </source>
</evidence>
<dbReference type="EMBL" id="DSUH01000233">
    <property type="protein sequence ID" value="HGU33175.1"/>
    <property type="molecule type" value="Genomic_DNA"/>
</dbReference>
<dbReference type="SUPFAM" id="SSF52151">
    <property type="entry name" value="FabD/lysophospholipase-like"/>
    <property type="match status" value="1"/>
</dbReference>
<protein>
    <submittedName>
        <fullName evidence="3">Patatin-like phospholipase family protein</fullName>
    </submittedName>
</protein>
<sequence length="358" mass="39962">MKEPLVWYAGRKALARIRDAGLRARDVSIVAGAAGGPKWLVLRHLDEALCGSWFADRRETLFLLGSSIGAWRFAAWCRPDPKAALSDFEAAYLDQFYARPPTAAEVTAESLRIQQAYFGSDGAREILNHPVFRLNCMAVRCRDLSQFDIRPVLASAIGCAAFANAIDRRLLGFFFERVLFSDPRDVPPFHTMNGFPFQRVALTPQNLSHALMASGSIPLVMSGVRNIPGARPGTYRDGGLIDYHLDVPFRAPEGTIVLFPHFGERIVPGWFDKWLPKRKPSDGHLESVLLVAPSKEFISQLPLGKISDRTDFKRFFGKDADRLAYWKTILDAGRILADSFMDAVESGAVRHRVQPFAE</sequence>
<feature type="domain" description="PNPLA" evidence="2">
    <location>
        <begin position="65"/>
        <end position="242"/>
    </location>
</feature>
<evidence type="ECO:0000256" key="1">
    <source>
        <dbReference type="ARBA" id="ARBA00023098"/>
    </source>
</evidence>
<accession>A0A7C4RP13</accession>
<dbReference type="Pfam" id="PF01734">
    <property type="entry name" value="Patatin"/>
    <property type="match status" value="1"/>
</dbReference>
<dbReference type="AlphaFoldDB" id="A0A7C4RP13"/>
<dbReference type="GO" id="GO:0006629">
    <property type="term" value="P:lipid metabolic process"/>
    <property type="evidence" value="ECO:0007669"/>
    <property type="project" value="UniProtKB-KW"/>
</dbReference>
<organism evidence="3">
    <name type="scientific">Desulfatirhabdium butyrativorans</name>
    <dbReference type="NCBI Taxonomy" id="340467"/>
    <lineage>
        <taxon>Bacteria</taxon>
        <taxon>Pseudomonadati</taxon>
        <taxon>Thermodesulfobacteriota</taxon>
        <taxon>Desulfobacteria</taxon>
        <taxon>Desulfobacterales</taxon>
        <taxon>Desulfatirhabdiaceae</taxon>
        <taxon>Desulfatirhabdium</taxon>
    </lineage>
</organism>